<dbReference type="PROSITE" id="PS00374">
    <property type="entry name" value="MGMT"/>
    <property type="match status" value="1"/>
</dbReference>
<evidence type="ECO:0000313" key="14">
    <source>
        <dbReference type="EMBL" id="KAK5166157.1"/>
    </source>
</evidence>
<dbReference type="PANTHER" id="PTHR10815">
    <property type="entry name" value="METHYLATED-DNA--PROTEIN-CYSTEINE METHYLTRANSFERASE"/>
    <property type="match status" value="1"/>
</dbReference>
<keyword evidence="7" id="KW-0227">DNA damage</keyword>
<dbReference type="RefSeq" id="XP_064656110.1">
    <property type="nucleotide sequence ID" value="XM_064805650.1"/>
</dbReference>
<dbReference type="SUPFAM" id="SSF46767">
    <property type="entry name" value="Methylated DNA-protein cysteine methyltransferase, C-terminal domain"/>
    <property type="match status" value="1"/>
</dbReference>
<comment type="catalytic activity">
    <reaction evidence="1">
        <text>a 4-O-methyl-thymidine in DNA + L-cysteinyl-[protein] = a thymidine in DNA + S-methyl-L-cysteinyl-[protein]</text>
        <dbReference type="Rhea" id="RHEA:53428"/>
        <dbReference type="Rhea" id="RHEA-COMP:10131"/>
        <dbReference type="Rhea" id="RHEA-COMP:10132"/>
        <dbReference type="Rhea" id="RHEA-COMP:13555"/>
        <dbReference type="Rhea" id="RHEA-COMP:13556"/>
        <dbReference type="ChEBI" id="CHEBI:29950"/>
        <dbReference type="ChEBI" id="CHEBI:82612"/>
        <dbReference type="ChEBI" id="CHEBI:137386"/>
        <dbReference type="ChEBI" id="CHEBI:137387"/>
        <dbReference type="EC" id="2.1.1.63"/>
    </reaction>
</comment>
<evidence type="ECO:0000256" key="1">
    <source>
        <dbReference type="ARBA" id="ARBA00001286"/>
    </source>
</evidence>
<dbReference type="EMBL" id="JAVRRT010000014">
    <property type="protein sequence ID" value="KAK5166157.1"/>
    <property type="molecule type" value="Genomic_DNA"/>
</dbReference>
<keyword evidence="6" id="KW-0808">Transferase</keyword>
<feature type="domain" description="Methylated-DNA-[protein]-cysteine S-methyltransferase DNA binding" evidence="13">
    <location>
        <begin position="196"/>
        <end position="286"/>
    </location>
</feature>
<dbReference type="GeneID" id="89929751"/>
<evidence type="ECO:0000256" key="8">
    <source>
        <dbReference type="ARBA" id="ARBA00023204"/>
    </source>
</evidence>
<dbReference type="Proteomes" id="UP001337655">
    <property type="component" value="Unassembled WGS sequence"/>
</dbReference>
<name>A0AAV9P468_9PEZI</name>
<evidence type="ECO:0000256" key="4">
    <source>
        <dbReference type="ARBA" id="ARBA00015377"/>
    </source>
</evidence>
<comment type="caution">
    <text evidence="14">The sequence shown here is derived from an EMBL/GenBank/DDBJ whole genome shotgun (WGS) entry which is preliminary data.</text>
</comment>
<sequence>MEKEEERDIEGLRARWTSLYRARLPALAKSHDPAQKSWPVHLDHCFARIVLDNAVGIDRPWTEVVKAPAVKHMSAQQLEVAIRMAEGIVSGEVDLVEMDGRSLGLRGKMGKGVKRKGGSADGVGDGETKRQRKGEDGTISRYFLPSPTSPQKVESAKAEDDTDAGDEKSPRSSTTEGDQPNMAPQLHRIATSTLTPFRKHMLTLLCQIPRGRYSTYQALSDHVTAISHKTCARAVGSAMRNNPFAPEVPCHRVVANDGSIGGFNGFWGEEGKFAGEKRRLLGEEGVLGAKPRGCTTVVSRTVAGSSKVTIIAEQFSTRLGFFSRRTNDLLASYDGRPFYGSLLAEAILRWYI</sequence>
<keyword evidence="8" id="KW-0234">DNA repair</keyword>
<dbReference type="Pfam" id="PF01035">
    <property type="entry name" value="DNA_binding_1"/>
    <property type="match status" value="1"/>
</dbReference>
<dbReference type="NCBIfam" id="TIGR00589">
    <property type="entry name" value="ogt"/>
    <property type="match status" value="1"/>
</dbReference>
<dbReference type="InterPro" id="IPR036388">
    <property type="entry name" value="WH-like_DNA-bd_sf"/>
</dbReference>
<dbReference type="CDD" id="cd06445">
    <property type="entry name" value="ATase"/>
    <property type="match status" value="1"/>
</dbReference>
<evidence type="ECO:0000256" key="2">
    <source>
        <dbReference type="ARBA" id="ARBA00008711"/>
    </source>
</evidence>
<protein>
    <recommendedName>
        <fullName evidence="4">Methylated-DNA--protein-cysteine methyltransferase</fullName>
        <ecNumber evidence="3">2.1.1.63</ecNumber>
    </recommendedName>
    <alternativeName>
        <fullName evidence="9">6-O-methylguanine-DNA methyltransferase</fullName>
    </alternativeName>
    <alternativeName>
        <fullName evidence="10">O-6-methylguanine-DNA-alkyltransferase</fullName>
    </alternativeName>
</protein>
<accession>A0AAV9P468</accession>
<dbReference type="InterPro" id="IPR001497">
    <property type="entry name" value="MethylDNA_cys_MeTrfase_AS"/>
</dbReference>
<evidence type="ECO:0000256" key="9">
    <source>
        <dbReference type="ARBA" id="ARBA00030795"/>
    </source>
</evidence>
<dbReference type="Gene3D" id="1.10.10.10">
    <property type="entry name" value="Winged helix-like DNA-binding domain superfamily/Winged helix DNA-binding domain"/>
    <property type="match status" value="1"/>
</dbReference>
<feature type="compositionally biased region" description="Basic and acidic residues" evidence="12">
    <location>
        <begin position="126"/>
        <end position="138"/>
    </location>
</feature>
<dbReference type="InterPro" id="IPR036217">
    <property type="entry name" value="MethylDNA_cys_MeTrfase_DNAb"/>
</dbReference>
<dbReference type="GO" id="GO:0006281">
    <property type="term" value="P:DNA repair"/>
    <property type="evidence" value="ECO:0007669"/>
    <property type="project" value="UniProtKB-KW"/>
</dbReference>
<evidence type="ECO:0000256" key="11">
    <source>
        <dbReference type="ARBA" id="ARBA00049348"/>
    </source>
</evidence>
<comment type="similarity">
    <text evidence="2">Belongs to the MGMT family.</text>
</comment>
<evidence type="ECO:0000256" key="7">
    <source>
        <dbReference type="ARBA" id="ARBA00022763"/>
    </source>
</evidence>
<evidence type="ECO:0000256" key="3">
    <source>
        <dbReference type="ARBA" id="ARBA00011918"/>
    </source>
</evidence>
<evidence type="ECO:0000256" key="6">
    <source>
        <dbReference type="ARBA" id="ARBA00022679"/>
    </source>
</evidence>
<evidence type="ECO:0000313" key="15">
    <source>
        <dbReference type="Proteomes" id="UP001337655"/>
    </source>
</evidence>
<evidence type="ECO:0000256" key="5">
    <source>
        <dbReference type="ARBA" id="ARBA00022603"/>
    </source>
</evidence>
<gene>
    <name evidence="14" type="ORF">LTR77_008418</name>
</gene>
<organism evidence="14 15">
    <name type="scientific">Saxophila tyrrhenica</name>
    <dbReference type="NCBI Taxonomy" id="1690608"/>
    <lineage>
        <taxon>Eukaryota</taxon>
        <taxon>Fungi</taxon>
        <taxon>Dikarya</taxon>
        <taxon>Ascomycota</taxon>
        <taxon>Pezizomycotina</taxon>
        <taxon>Dothideomycetes</taxon>
        <taxon>Dothideomycetidae</taxon>
        <taxon>Mycosphaerellales</taxon>
        <taxon>Extremaceae</taxon>
        <taxon>Saxophila</taxon>
    </lineage>
</organism>
<comment type="catalytic activity">
    <reaction evidence="11">
        <text>a 6-O-methyl-2'-deoxyguanosine in DNA + L-cysteinyl-[protein] = S-methyl-L-cysteinyl-[protein] + a 2'-deoxyguanosine in DNA</text>
        <dbReference type="Rhea" id="RHEA:24000"/>
        <dbReference type="Rhea" id="RHEA-COMP:10131"/>
        <dbReference type="Rhea" id="RHEA-COMP:10132"/>
        <dbReference type="Rhea" id="RHEA-COMP:11367"/>
        <dbReference type="Rhea" id="RHEA-COMP:11368"/>
        <dbReference type="ChEBI" id="CHEBI:29950"/>
        <dbReference type="ChEBI" id="CHEBI:82612"/>
        <dbReference type="ChEBI" id="CHEBI:85445"/>
        <dbReference type="ChEBI" id="CHEBI:85448"/>
        <dbReference type="EC" id="2.1.1.63"/>
    </reaction>
</comment>
<dbReference type="GO" id="GO:0032259">
    <property type="term" value="P:methylation"/>
    <property type="evidence" value="ECO:0007669"/>
    <property type="project" value="UniProtKB-KW"/>
</dbReference>
<dbReference type="PANTHER" id="PTHR10815:SF13">
    <property type="entry name" value="METHYLATED-DNA--PROTEIN-CYSTEINE METHYLTRANSFERASE"/>
    <property type="match status" value="1"/>
</dbReference>
<proteinExistence type="inferred from homology"/>
<reference evidence="14 15" key="1">
    <citation type="submission" date="2023-08" db="EMBL/GenBank/DDBJ databases">
        <title>Black Yeasts Isolated from many extreme environments.</title>
        <authorList>
            <person name="Coleine C."/>
            <person name="Stajich J.E."/>
            <person name="Selbmann L."/>
        </authorList>
    </citation>
    <scope>NUCLEOTIDE SEQUENCE [LARGE SCALE GENOMIC DNA]</scope>
    <source>
        <strain evidence="14 15">CCFEE 5935</strain>
    </source>
</reference>
<evidence type="ECO:0000256" key="10">
    <source>
        <dbReference type="ARBA" id="ARBA00031621"/>
    </source>
</evidence>
<evidence type="ECO:0000259" key="13">
    <source>
        <dbReference type="Pfam" id="PF01035"/>
    </source>
</evidence>
<feature type="compositionally biased region" description="Basic and acidic residues" evidence="12">
    <location>
        <begin position="154"/>
        <end position="170"/>
    </location>
</feature>
<keyword evidence="5" id="KW-0489">Methyltransferase</keyword>
<evidence type="ECO:0000256" key="12">
    <source>
        <dbReference type="SAM" id="MobiDB-lite"/>
    </source>
</evidence>
<dbReference type="EC" id="2.1.1.63" evidence="3"/>
<dbReference type="AlphaFoldDB" id="A0AAV9P468"/>
<dbReference type="GO" id="GO:0003908">
    <property type="term" value="F:methylated-DNA-[protein]-cysteine S-methyltransferase activity"/>
    <property type="evidence" value="ECO:0007669"/>
    <property type="project" value="UniProtKB-EC"/>
</dbReference>
<feature type="compositionally biased region" description="Basic residues" evidence="12">
    <location>
        <begin position="108"/>
        <end position="117"/>
    </location>
</feature>
<feature type="region of interest" description="Disordered" evidence="12">
    <location>
        <begin position="104"/>
        <end position="185"/>
    </location>
</feature>
<dbReference type="InterPro" id="IPR014048">
    <property type="entry name" value="MethylDNA_cys_MeTrfase_DNA-bd"/>
</dbReference>
<keyword evidence="15" id="KW-1185">Reference proteome</keyword>